<protein>
    <submittedName>
        <fullName evidence="5">HMGL-like protein</fullName>
    </submittedName>
</protein>
<evidence type="ECO:0000256" key="1">
    <source>
        <dbReference type="ARBA" id="ARBA00009405"/>
    </source>
</evidence>
<sequence>MNTGLMLAQNSYNQSLKVMPIKITEVGPRDGLQNESLPVSTQDKLTFIHKLEESGLRNIEATSFVKKEAIPQLFDAKELSASLNLNRKTNFSALTPNLKGYQAAKEAGYKEVAVFTAASESFTKRNINRTIAESIEGFSEIFREANKDGIRVRGYVSTVIDCPYEGKIDPKKVLEVAKILLDQGAYEISLGETIGTAVPMEVQALLETILREIPAEKLAGHFHDTYGMAISNVQKSYDMGIRSFDSSSGGLGGCPYAKGASGNLATEDLLYFFHKSGIQTGIDLDKVIEASSFMEGVLKRKLASRSYIATKAKASS</sequence>
<evidence type="ECO:0000256" key="2">
    <source>
        <dbReference type="ARBA" id="ARBA00022723"/>
    </source>
</evidence>
<evidence type="ECO:0000256" key="3">
    <source>
        <dbReference type="ARBA" id="ARBA00023239"/>
    </source>
</evidence>
<organism evidence="5 6">
    <name type="scientific">Leptospira fainei serovar Hurstbridge str. BUT 6</name>
    <dbReference type="NCBI Taxonomy" id="1193011"/>
    <lineage>
        <taxon>Bacteria</taxon>
        <taxon>Pseudomonadati</taxon>
        <taxon>Spirochaetota</taxon>
        <taxon>Spirochaetia</taxon>
        <taxon>Leptospirales</taxon>
        <taxon>Leptospiraceae</taxon>
        <taxon>Leptospira</taxon>
    </lineage>
</organism>
<dbReference type="InterPro" id="IPR000891">
    <property type="entry name" value="PYR_CT"/>
</dbReference>
<reference evidence="5" key="1">
    <citation type="submission" date="2013-04" db="EMBL/GenBank/DDBJ databases">
        <authorList>
            <person name="Harkins D.M."/>
            <person name="Durkin A.S."/>
            <person name="Selengut J.D."/>
            <person name="Sanka R."/>
            <person name="DePew J."/>
            <person name="Purushe J."/>
            <person name="Ahmed A."/>
            <person name="van der Linden H."/>
            <person name="Goris M.G.A."/>
            <person name="Hartskeerl R.A."/>
            <person name="Vinetz J.M."/>
            <person name="Sutton G.G."/>
            <person name="Nelson W.C."/>
            <person name="Fouts D.E."/>
        </authorList>
    </citation>
    <scope>NUCLEOTIDE SEQUENCE [LARGE SCALE GENOMIC DNA]</scope>
    <source>
        <strain evidence="5">BUT 6</strain>
    </source>
</reference>
<evidence type="ECO:0000313" key="6">
    <source>
        <dbReference type="Proteomes" id="UP000014540"/>
    </source>
</evidence>
<evidence type="ECO:0000259" key="4">
    <source>
        <dbReference type="PROSITE" id="PS50991"/>
    </source>
</evidence>
<accession>S3UYZ0</accession>
<dbReference type="GO" id="GO:0046951">
    <property type="term" value="P:ketone body biosynthetic process"/>
    <property type="evidence" value="ECO:0007669"/>
    <property type="project" value="TreeGrafter"/>
</dbReference>
<proteinExistence type="inferred from homology"/>
<dbReference type="GO" id="GO:0006552">
    <property type="term" value="P:L-leucine catabolic process"/>
    <property type="evidence" value="ECO:0007669"/>
    <property type="project" value="TreeGrafter"/>
</dbReference>
<dbReference type="PROSITE" id="PS50991">
    <property type="entry name" value="PYR_CT"/>
    <property type="match status" value="1"/>
</dbReference>
<dbReference type="EMBL" id="AKWZ02000010">
    <property type="protein sequence ID" value="EPG74443.1"/>
    <property type="molecule type" value="Genomic_DNA"/>
</dbReference>
<keyword evidence="2" id="KW-0479">Metal-binding</keyword>
<dbReference type="FunFam" id="3.20.20.70:FF:000071">
    <property type="entry name" value="Hydroxymethylglutaryl-CoA lyase"/>
    <property type="match status" value="1"/>
</dbReference>
<dbReference type="Proteomes" id="UP000014540">
    <property type="component" value="Unassembled WGS sequence"/>
</dbReference>
<dbReference type="Gene3D" id="3.20.20.70">
    <property type="entry name" value="Aldolase class I"/>
    <property type="match status" value="1"/>
</dbReference>
<dbReference type="GO" id="GO:0004419">
    <property type="term" value="F:hydroxymethylglutaryl-CoA lyase activity"/>
    <property type="evidence" value="ECO:0007669"/>
    <property type="project" value="TreeGrafter"/>
</dbReference>
<feature type="domain" description="Pyruvate carboxyltransferase" evidence="4">
    <location>
        <begin position="21"/>
        <end position="288"/>
    </location>
</feature>
<evidence type="ECO:0000313" key="5">
    <source>
        <dbReference type="EMBL" id="EPG74443.1"/>
    </source>
</evidence>
<dbReference type="Pfam" id="PF00682">
    <property type="entry name" value="HMGL-like"/>
    <property type="match status" value="1"/>
</dbReference>
<keyword evidence="6" id="KW-1185">Reference proteome</keyword>
<gene>
    <name evidence="5" type="ORF">LEP1GSC058_2614</name>
</gene>
<name>S3UYZ0_9LEPT</name>
<dbReference type="AlphaFoldDB" id="S3UYZ0"/>
<comment type="similarity">
    <text evidence="1">Belongs to the HMG-CoA lyase family.</text>
</comment>
<dbReference type="CDD" id="cd07938">
    <property type="entry name" value="DRE_TIM_HMGL"/>
    <property type="match status" value="1"/>
</dbReference>
<keyword evidence="3" id="KW-0456">Lyase</keyword>
<dbReference type="InterPro" id="IPR013785">
    <property type="entry name" value="Aldolase_TIM"/>
</dbReference>
<comment type="caution">
    <text evidence="5">The sequence shown here is derived from an EMBL/GenBank/DDBJ whole genome shotgun (WGS) entry which is preliminary data.</text>
</comment>
<dbReference type="NCBIfam" id="NF004283">
    <property type="entry name" value="PRK05692.1"/>
    <property type="match status" value="1"/>
</dbReference>
<dbReference type="InterPro" id="IPR043594">
    <property type="entry name" value="HMGL"/>
</dbReference>
<dbReference type="SUPFAM" id="SSF51569">
    <property type="entry name" value="Aldolase"/>
    <property type="match status" value="1"/>
</dbReference>
<dbReference type="PANTHER" id="PTHR42738:SF7">
    <property type="entry name" value="HYDROXYMETHYLGLUTARYL-COA LYASE"/>
    <property type="match status" value="1"/>
</dbReference>
<dbReference type="PANTHER" id="PTHR42738">
    <property type="entry name" value="HYDROXYMETHYLGLUTARYL-COA LYASE"/>
    <property type="match status" value="1"/>
</dbReference>
<dbReference type="STRING" id="1193011.LEP1GSC058_2614"/>
<dbReference type="GO" id="GO:0046872">
    <property type="term" value="F:metal ion binding"/>
    <property type="evidence" value="ECO:0007669"/>
    <property type="project" value="UniProtKB-KW"/>
</dbReference>